<evidence type="ECO:0000313" key="7">
    <source>
        <dbReference type="EMBL" id="PWN92363.1"/>
    </source>
</evidence>
<gene>
    <name evidence="7" type="ORF">FA10DRAFT_239937</name>
</gene>
<dbReference type="EMBL" id="KZ819635">
    <property type="protein sequence ID" value="PWN92363.1"/>
    <property type="molecule type" value="Genomic_DNA"/>
</dbReference>
<dbReference type="Proteomes" id="UP000245768">
    <property type="component" value="Unassembled WGS sequence"/>
</dbReference>
<sequence>MQVENGKGGKPAAGSVPSGVALLSQPLELPCGRVAPNRLVKAPMEEMMGHFGGSAPTERILRLYRHWAKSQWGIIITGNVCVDSTHLGLPFDMALPEPPFLENEDLVKRFKAYAKVCKGIEGESSTSTGNKPLAIVQLVHAGRQSLRGSGRAPWKPSLAPSAIPMKTAKDLGVVGKPLDWLLWGVPSAMTVDQIHWLIQRFADASQLMAAAGFDGVELHASHGYQLAAFLSPRTNTRTDAYGGSSRNRARLLLEMVEAVRAKVPRDFAVGVKLNSSDYIQGGLTEEDALENVKWLAETGMCDFVEVSGGNYENPSFLTDGFDADAETAKLKGQKQEQASIENKASVKVSDRTRKREALFATFAKRARGVLPQGSGMKIIVTGGLRTRGGMASALETGAIDGVGIGRPACVHPDLPDYILNASVADSDEAHASPPAYTVPGAGVLGLLPIKILGAGWQTLWHNGMLAYLGQDEAAKPDTSAGPLRVLLAIFVPSLFATRSGAGAAGVFAVLGSLVAAAVGSVLFLVMK</sequence>
<evidence type="ECO:0000256" key="2">
    <source>
        <dbReference type="ARBA" id="ARBA00022630"/>
    </source>
</evidence>
<dbReference type="Pfam" id="PF00724">
    <property type="entry name" value="Oxidored_FMN"/>
    <property type="match status" value="1"/>
</dbReference>
<dbReference type="GO" id="GO:0010181">
    <property type="term" value="F:FMN binding"/>
    <property type="evidence" value="ECO:0007669"/>
    <property type="project" value="InterPro"/>
</dbReference>
<keyword evidence="4" id="KW-0560">Oxidoreductase</keyword>
<dbReference type="GO" id="GO:0016491">
    <property type="term" value="F:oxidoreductase activity"/>
    <property type="evidence" value="ECO:0007669"/>
    <property type="project" value="UniProtKB-KW"/>
</dbReference>
<evidence type="ECO:0000256" key="3">
    <source>
        <dbReference type="ARBA" id="ARBA00022643"/>
    </source>
</evidence>
<dbReference type="InterPro" id="IPR001155">
    <property type="entry name" value="OxRdtase_FMN_N"/>
</dbReference>
<keyword evidence="2" id="KW-0285">Flavoprotein</keyword>
<dbReference type="AlphaFoldDB" id="A0A316YWE3"/>
<dbReference type="STRING" id="215250.A0A316YWE3"/>
<dbReference type="Gene3D" id="3.20.20.70">
    <property type="entry name" value="Aldolase class I"/>
    <property type="match status" value="1"/>
</dbReference>
<reference evidence="7 8" key="1">
    <citation type="journal article" date="2018" name="Mol. Biol. Evol.">
        <title>Broad Genomic Sampling Reveals a Smut Pathogenic Ancestry of the Fungal Clade Ustilaginomycotina.</title>
        <authorList>
            <person name="Kijpornyongpan T."/>
            <person name="Mondo S.J."/>
            <person name="Barry K."/>
            <person name="Sandor L."/>
            <person name="Lee J."/>
            <person name="Lipzen A."/>
            <person name="Pangilinan J."/>
            <person name="LaButti K."/>
            <person name="Hainaut M."/>
            <person name="Henrissat B."/>
            <person name="Grigoriev I.V."/>
            <person name="Spatafora J.W."/>
            <person name="Aime M.C."/>
        </authorList>
    </citation>
    <scope>NUCLEOTIDE SEQUENCE [LARGE SCALE GENOMIC DNA]</scope>
    <source>
        <strain evidence="7 8">MCA 4198</strain>
    </source>
</reference>
<name>A0A316YWE3_9BASI</name>
<keyword evidence="3" id="KW-0288">FMN</keyword>
<dbReference type="PANTHER" id="PTHR43656">
    <property type="entry name" value="BINDING OXIDOREDUCTASE, PUTATIVE (AFU_ORTHOLOGUE AFUA_2G08260)-RELATED"/>
    <property type="match status" value="1"/>
</dbReference>
<keyword evidence="5" id="KW-0472">Membrane</keyword>
<dbReference type="InParanoid" id="A0A316YWE3"/>
<dbReference type="GeneID" id="37041110"/>
<dbReference type="RefSeq" id="XP_025379561.1">
    <property type="nucleotide sequence ID" value="XM_025519194.1"/>
</dbReference>
<keyword evidence="5" id="KW-0812">Transmembrane</keyword>
<proteinExistence type="inferred from homology"/>
<feature type="domain" description="NADH:flavin oxidoreductase/NADH oxidase N-terminal" evidence="6">
    <location>
        <begin position="37"/>
        <end position="299"/>
    </location>
</feature>
<feature type="transmembrane region" description="Helical" evidence="5">
    <location>
        <begin position="501"/>
        <end position="525"/>
    </location>
</feature>
<dbReference type="OrthoDB" id="1663137at2759"/>
<protein>
    <submittedName>
        <fullName evidence="7">FMN-linked oxidoreductase</fullName>
    </submittedName>
</protein>
<evidence type="ECO:0000256" key="1">
    <source>
        <dbReference type="ARBA" id="ARBA00005979"/>
    </source>
</evidence>
<evidence type="ECO:0000256" key="5">
    <source>
        <dbReference type="SAM" id="Phobius"/>
    </source>
</evidence>
<dbReference type="InterPro" id="IPR013785">
    <property type="entry name" value="Aldolase_TIM"/>
</dbReference>
<dbReference type="PANTHER" id="PTHR43656:SF2">
    <property type="entry name" value="BINDING OXIDOREDUCTASE, PUTATIVE (AFU_ORTHOLOGUE AFUA_2G08260)-RELATED"/>
    <property type="match status" value="1"/>
</dbReference>
<keyword evidence="8" id="KW-1185">Reference proteome</keyword>
<organism evidence="7 8">
    <name type="scientific">Acaromyces ingoldii</name>
    <dbReference type="NCBI Taxonomy" id="215250"/>
    <lineage>
        <taxon>Eukaryota</taxon>
        <taxon>Fungi</taxon>
        <taxon>Dikarya</taxon>
        <taxon>Basidiomycota</taxon>
        <taxon>Ustilaginomycotina</taxon>
        <taxon>Exobasidiomycetes</taxon>
        <taxon>Exobasidiales</taxon>
        <taxon>Cryptobasidiaceae</taxon>
        <taxon>Acaromyces</taxon>
    </lineage>
</organism>
<dbReference type="SUPFAM" id="SSF51395">
    <property type="entry name" value="FMN-linked oxidoreductases"/>
    <property type="match status" value="1"/>
</dbReference>
<keyword evidence="5" id="KW-1133">Transmembrane helix</keyword>
<evidence type="ECO:0000256" key="4">
    <source>
        <dbReference type="ARBA" id="ARBA00023002"/>
    </source>
</evidence>
<evidence type="ECO:0000259" key="6">
    <source>
        <dbReference type="Pfam" id="PF00724"/>
    </source>
</evidence>
<dbReference type="InterPro" id="IPR051799">
    <property type="entry name" value="NADH_flavin_oxidoreductase"/>
</dbReference>
<evidence type="ECO:0000313" key="8">
    <source>
        <dbReference type="Proteomes" id="UP000245768"/>
    </source>
</evidence>
<accession>A0A316YWE3</accession>
<comment type="similarity">
    <text evidence="1">Belongs to the NADH:flavin oxidoreductase/NADH oxidase family.</text>
</comment>